<dbReference type="SUPFAM" id="SSF55874">
    <property type="entry name" value="ATPase domain of HSP90 chaperone/DNA topoisomerase II/histidine kinase"/>
    <property type="match status" value="1"/>
</dbReference>
<keyword evidence="3" id="KW-0472">Membrane</keyword>
<dbReference type="Pfam" id="PF06580">
    <property type="entry name" value="His_kinase"/>
    <property type="match status" value="1"/>
</dbReference>
<name>A0A4U8QBD2_9FIRM</name>
<keyword evidence="3" id="KW-1133">Transmembrane helix</keyword>
<dbReference type="InterPro" id="IPR003594">
    <property type="entry name" value="HATPase_dom"/>
</dbReference>
<organism evidence="5 6">
    <name type="scientific">Robinsoniella peoriensis</name>
    <dbReference type="NCBI Taxonomy" id="180332"/>
    <lineage>
        <taxon>Bacteria</taxon>
        <taxon>Bacillati</taxon>
        <taxon>Bacillota</taxon>
        <taxon>Clostridia</taxon>
        <taxon>Lachnospirales</taxon>
        <taxon>Lachnospiraceae</taxon>
        <taxon>Robinsoniella</taxon>
    </lineage>
</organism>
<dbReference type="Proteomes" id="UP000306509">
    <property type="component" value="Unassembled WGS sequence"/>
</dbReference>
<dbReference type="PANTHER" id="PTHR34220:SF7">
    <property type="entry name" value="SENSOR HISTIDINE KINASE YPDA"/>
    <property type="match status" value="1"/>
</dbReference>
<reference evidence="5 6" key="1">
    <citation type="journal article" date="2019" name="Anaerobe">
        <title>Detection of Robinsoniella peoriensis in multiple bone samples of a trauma patient.</title>
        <authorList>
            <person name="Schrottner P."/>
            <person name="Hartwich K."/>
            <person name="Bunk B."/>
            <person name="Schober I."/>
            <person name="Helbig S."/>
            <person name="Rudolph W.W."/>
            <person name="Gunzer F."/>
        </authorList>
    </citation>
    <scope>NUCLEOTIDE SEQUENCE [LARGE SCALE GENOMIC DNA]</scope>
    <source>
        <strain evidence="5 6">DSM 106044</strain>
    </source>
</reference>
<dbReference type="PROSITE" id="PS50109">
    <property type="entry name" value="HIS_KIN"/>
    <property type="match status" value="1"/>
</dbReference>
<evidence type="ECO:0000256" key="3">
    <source>
        <dbReference type="SAM" id="Phobius"/>
    </source>
</evidence>
<feature type="domain" description="Histidine kinase" evidence="4">
    <location>
        <begin position="484"/>
        <end position="592"/>
    </location>
</feature>
<feature type="transmembrane region" description="Helical" evidence="3">
    <location>
        <begin position="20"/>
        <end position="38"/>
    </location>
</feature>
<dbReference type="EC" id="2.7.13.3" evidence="5"/>
<evidence type="ECO:0000313" key="5">
    <source>
        <dbReference type="EMBL" id="TLD02375.1"/>
    </source>
</evidence>
<keyword evidence="6" id="KW-1185">Reference proteome</keyword>
<dbReference type="PANTHER" id="PTHR34220">
    <property type="entry name" value="SENSOR HISTIDINE KINASE YPDA"/>
    <property type="match status" value="1"/>
</dbReference>
<dbReference type="EMBL" id="QGQD01000017">
    <property type="protein sequence ID" value="TLD02375.1"/>
    <property type="molecule type" value="Genomic_DNA"/>
</dbReference>
<proteinExistence type="predicted"/>
<dbReference type="STRING" id="180332.GCA_000797495_00226"/>
<evidence type="ECO:0000313" key="6">
    <source>
        <dbReference type="Proteomes" id="UP000306509"/>
    </source>
</evidence>
<dbReference type="GO" id="GO:0000155">
    <property type="term" value="F:phosphorelay sensor kinase activity"/>
    <property type="evidence" value="ECO:0007669"/>
    <property type="project" value="InterPro"/>
</dbReference>
<accession>A0A4U8QBD2</accession>
<dbReference type="Pfam" id="PF02518">
    <property type="entry name" value="HATPase_c"/>
    <property type="match status" value="1"/>
</dbReference>
<keyword evidence="2" id="KW-0902">Two-component regulatory system</keyword>
<dbReference type="AlphaFoldDB" id="A0A4U8QBD2"/>
<dbReference type="Gene3D" id="6.10.340.10">
    <property type="match status" value="1"/>
</dbReference>
<protein>
    <submittedName>
        <fullName evidence="5">Sensor histidine kinase YehU</fullName>
        <ecNumber evidence="5">2.7.13.3</ecNumber>
    </submittedName>
</protein>
<dbReference type="GO" id="GO:0016020">
    <property type="term" value="C:membrane"/>
    <property type="evidence" value="ECO:0007669"/>
    <property type="project" value="InterPro"/>
</dbReference>
<gene>
    <name evidence="5" type="primary">yehU_5</name>
    <name evidence="5" type="ORF">DSM106044_00757</name>
</gene>
<evidence type="ECO:0000259" key="4">
    <source>
        <dbReference type="PROSITE" id="PS50109"/>
    </source>
</evidence>
<comment type="caution">
    <text evidence="5">The sequence shown here is derived from an EMBL/GenBank/DDBJ whole genome shotgun (WGS) entry which is preliminary data.</text>
</comment>
<dbReference type="InterPro" id="IPR036890">
    <property type="entry name" value="HATPase_C_sf"/>
</dbReference>
<sequence>MIKKKDGQQKNIAQQMKGIVKIIIPVLILYIFLGGVILENIRKQAIRNMNEMSELYMDELDNRFFRISRRILINIMEDNSEESVFRKNVELICEDSQNDIQINYAIGKIREDFLQFSWEYGEEYHFFLYLEETGKFINLDLDADTDLLSDKIKRSLIEKIQSKKNTTYSIKQKWDSLFLKEGNYVYKAAQIKGIYLGCYVNVKDILEPFQKITSGGDGYVQMVSHDGQVIGRITDKGIEDNSRKKEDNENKNTGELAAGAYGAGKKEWTIIVKEMKRAPFFLELHISGEKIIGILSVVLAALLVLVLVLLSAGYGMVFYLRKYVLSPIQKFTDNLLQYDAGDYTYNITDSNLLELEQMDGQFRKMMHQIRKLKITLYEQELEKQKIEMDFLKLQIRPHFYLNCLNFIYSMIDFKEYQSARKMSAITADYLQYVFKNNLEKVKIEAELNHCRNYLDILLLRYQGGFEYYIEQNDEVINAEIFPFLIQVFVENAAKHALTMERKILISVTVYPEEREEGEFVNIYISDTGKGFPEDVLDRLNQGLPLPNANGHGFGIENCLKRFRYFYGAQGEIHFENSPLGGAIVDIHIPVEDAAGENGEINNGVMQ</sequence>
<keyword evidence="1 5" id="KW-0418">Kinase</keyword>
<dbReference type="RefSeq" id="WP_047834991.1">
    <property type="nucleotide sequence ID" value="NZ_QGQD01000017.1"/>
</dbReference>
<dbReference type="Gene3D" id="3.30.565.10">
    <property type="entry name" value="Histidine kinase-like ATPase, C-terminal domain"/>
    <property type="match status" value="1"/>
</dbReference>
<evidence type="ECO:0000256" key="2">
    <source>
        <dbReference type="ARBA" id="ARBA00023012"/>
    </source>
</evidence>
<feature type="transmembrane region" description="Helical" evidence="3">
    <location>
        <begin position="291"/>
        <end position="320"/>
    </location>
</feature>
<keyword evidence="3" id="KW-0812">Transmembrane</keyword>
<dbReference type="InterPro" id="IPR050640">
    <property type="entry name" value="Bact_2-comp_sensor_kinase"/>
</dbReference>
<dbReference type="InterPro" id="IPR005467">
    <property type="entry name" value="His_kinase_dom"/>
</dbReference>
<evidence type="ECO:0000256" key="1">
    <source>
        <dbReference type="ARBA" id="ARBA00022777"/>
    </source>
</evidence>
<dbReference type="InterPro" id="IPR010559">
    <property type="entry name" value="Sig_transdc_His_kin_internal"/>
</dbReference>
<keyword evidence="5" id="KW-0808">Transferase</keyword>